<dbReference type="InterPro" id="IPR013120">
    <property type="entry name" value="FAR_NAD-bd"/>
</dbReference>
<dbReference type="SUPFAM" id="SSF51735">
    <property type="entry name" value="NAD(P)-binding Rossmann-fold domains"/>
    <property type="match status" value="1"/>
</dbReference>
<feature type="domain" description="AMP-dependent synthetase/ligase" evidence="4">
    <location>
        <begin position="114"/>
        <end position="406"/>
    </location>
</feature>
<feature type="domain" description="Thioester reductase (TE)" evidence="5">
    <location>
        <begin position="757"/>
        <end position="996"/>
    </location>
</feature>
<dbReference type="InterPro" id="IPR000873">
    <property type="entry name" value="AMP-dep_synth/lig_dom"/>
</dbReference>
<dbReference type="Proteomes" id="UP000297245">
    <property type="component" value="Unassembled WGS sequence"/>
</dbReference>
<dbReference type="Gene3D" id="1.10.1200.10">
    <property type="entry name" value="ACP-like"/>
    <property type="match status" value="1"/>
</dbReference>
<name>A0A4S8LE22_DENBC</name>
<dbReference type="Gene3D" id="3.40.50.720">
    <property type="entry name" value="NAD(P)-binding Rossmann-like Domain"/>
    <property type="match status" value="1"/>
</dbReference>
<accession>A0A4S8LE22</accession>
<dbReference type="InterPro" id="IPR042099">
    <property type="entry name" value="ANL_N_sf"/>
</dbReference>
<dbReference type="Gene3D" id="3.40.50.12780">
    <property type="entry name" value="N-terminal domain of ligase-like"/>
    <property type="match status" value="1"/>
</dbReference>
<evidence type="ECO:0000256" key="3">
    <source>
        <dbReference type="SAM" id="MobiDB-lite"/>
    </source>
</evidence>
<keyword evidence="1" id="KW-0596">Phosphopantetheine</keyword>
<dbReference type="Pfam" id="PF23562">
    <property type="entry name" value="AMP-binding_C_3"/>
    <property type="match status" value="1"/>
</dbReference>
<keyword evidence="2" id="KW-0597">Phosphoprotein</keyword>
<evidence type="ECO:0000256" key="2">
    <source>
        <dbReference type="ARBA" id="ARBA00022553"/>
    </source>
</evidence>
<keyword evidence="7" id="KW-1185">Reference proteome</keyword>
<reference evidence="6 7" key="1">
    <citation type="journal article" date="2019" name="Nat. Ecol. Evol.">
        <title>Megaphylogeny resolves global patterns of mushroom evolution.</title>
        <authorList>
            <person name="Varga T."/>
            <person name="Krizsan K."/>
            <person name="Foldi C."/>
            <person name="Dima B."/>
            <person name="Sanchez-Garcia M."/>
            <person name="Sanchez-Ramirez S."/>
            <person name="Szollosi G.J."/>
            <person name="Szarkandi J.G."/>
            <person name="Papp V."/>
            <person name="Albert L."/>
            <person name="Andreopoulos W."/>
            <person name="Angelini C."/>
            <person name="Antonin V."/>
            <person name="Barry K.W."/>
            <person name="Bougher N.L."/>
            <person name="Buchanan P."/>
            <person name="Buyck B."/>
            <person name="Bense V."/>
            <person name="Catcheside P."/>
            <person name="Chovatia M."/>
            <person name="Cooper J."/>
            <person name="Damon W."/>
            <person name="Desjardin D."/>
            <person name="Finy P."/>
            <person name="Geml J."/>
            <person name="Haridas S."/>
            <person name="Hughes K."/>
            <person name="Justo A."/>
            <person name="Karasinski D."/>
            <person name="Kautmanova I."/>
            <person name="Kiss B."/>
            <person name="Kocsube S."/>
            <person name="Kotiranta H."/>
            <person name="LaButti K.M."/>
            <person name="Lechner B.E."/>
            <person name="Liimatainen K."/>
            <person name="Lipzen A."/>
            <person name="Lukacs Z."/>
            <person name="Mihaltcheva S."/>
            <person name="Morgado L.N."/>
            <person name="Niskanen T."/>
            <person name="Noordeloos M.E."/>
            <person name="Ohm R.A."/>
            <person name="Ortiz-Santana B."/>
            <person name="Ovrebo C."/>
            <person name="Racz N."/>
            <person name="Riley R."/>
            <person name="Savchenko A."/>
            <person name="Shiryaev A."/>
            <person name="Soop K."/>
            <person name="Spirin V."/>
            <person name="Szebenyi C."/>
            <person name="Tomsovsky M."/>
            <person name="Tulloss R.E."/>
            <person name="Uehling J."/>
            <person name="Grigoriev I.V."/>
            <person name="Vagvolgyi C."/>
            <person name="Papp T."/>
            <person name="Martin F.M."/>
            <person name="Miettinen O."/>
            <person name="Hibbett D.S."/>
            <person name="Nagy L.G."/>
        </authorList>
    </citation>
    <scope>NUCLEOTIDE SEQUENCE [LARGE SCALE GENOMIC DNA]</scope>
    <source>
        <strain evidence="6 7">CBS 962.96</strain>
    </source>
</reference>
<dbReference type="OrthoDB" id="429813at2759"/>
<evidence type="ECO:0000256" key="1">
    <source>
        <dbReference type="ARBA" id="ARBA00022450"/>
    </source>
</evidence>
<protein>
    <submittedName>
        <fullName evidence="6">Acetyl-CoA synthetase-like protein</fullName>
    </submittedName>
</protein>
<evidence type="ECO:0000313" key="6">
    <source>
        <dbReference type="EMBL" id="THU87154.1"/>
    </source>
</evidence>
<dbReference type="SUPFAM" id="SSF56801">
    <property type="entry name" value="Acetyl-CoA synthetase-like"/>
    <property type="match status" value="1"/>
</dbReference>
<dbReference type="InterPro" id="IPR036736">
    <property type="entry name" value="ACP-like_sf"/>
</dbReference>
<sequence length="1142" mass="127234">MSSLTATATNMTVTTLSLPPIPRTHANSPSNTTFAAPPLGGSASVLQMLDWHYDHSSSHPFFIYAQSDVPAEGNAIRAITWKETVEAVYTGAKLIRNRVQRGLESVNNDNDIDGQVVGILSSSDSIPYSTTMFSVMRANFVLFPISPRNSPQAVAHLIQKIRVKHMLVGFDQSIQELMERSVEFLKTEYGYRDDQIPATSMMPLFEDLYLENGLDKGKEIIEKIREEIPLKRQQPQDIQFYLHSSVRSTAFPKPIAYTTRGYLELSVCSYFGERDLTGQTISMHSMPMFHALGMFRLAWVVTSGFVCATFPPQLPPVQPTPENVFNGTVKTDVDYVLCVPSLVEVSMVSNALRHRLVSHAKRVMFGGGPLDKGVGDRLTAKGVQLLNVYGSTECGIMSQYVPKEVDQEPEAWDYLRFTEHLSLQFIPSDDGAYELVMVSNEYFTPRVFNTTINGVNAYATSDLVIEHPQKKGYWKILGRVDSQIIHSSGEKTNPGPLESIMNQDPHVTASVMFGHGKFQAGIIIEPIREEQFDPRDQVKLGEFRNKIWPTVEKMNDFAPQHSRIFKEMILVASPSKPFTYTAKDTPRNSATIKKYAPEIEAIYNSLEESTQSSIPVPAQWDLESSTEFVRAVVKKVLAIEDIGDEEDVFQRGGDSLQATWIKNSILRGLRDNSSTAKVDTRESTSNFVYEHPTIASLAHFIVLVAQRGTLSLLDSEAQVERDVKAMRRMAEKYSRDFIPVKSNLPPTSNERKVVLMTGSTGGVGVHILHRLLQDVTVERVYALIRSGGSGVDSPSIETKQVNAFMERGVDKDLVRSRKLVLLEANLSQERFALEEGVFEEVKSRVTHIIASAWRVDFNIGLSSFEADIRGLRYMVDLALAKNALLVFISSIAVFQRYTYAKTRPFPEQHLPAQVASSGGYPQGKWVTEQIMQNAASQAGLRSVAVRLGQACGSPNGSWNSKEWLPALVRSAPVLGCVPGDDRLMTWIPADMAARAIKDFLDVPTAETSGQTAIVHLIHPRPVRWSALARLIASRLGTLDVVSFEDWLAELEKKGREDPEAEKKISALRILGFYRRLAENQAKSSSTTSTSGQAEGGLEAFGFPEIEIERAKKLSGTLVDPEVRQLGEVDVEKWLRYWGLLRD</sequence>
<evidence type="ECO:0000313" key="7">
    <source>
        <dbReference type="Proteomes" id="UP000297245"/>
    </source>
</evidence>
<organism evidence="6 7">
    <name type="scientific">Dendrothele bispora (strain CBS 962.96)</name>
    <dbReference type="NCBI Taxonomy" id="1314807"/>
    <lineage>
        <taxon>Eukaryota</taxon>
        <taxon>Fungi</taxon>
        <taxon>Dikarya</taxon>
        <taxon>Basidiomycota</taxon>
        <taxon>Agaricomycotina</taxon>
        <taxon>Agaricomycetes</taxon>
        <taxon>Agaricomycetidae</taxon>
        <taxon>Agaricales</taxon>
        <taxon>Agaricales incertae sedis</taxon>
        <taxon>Dendrothele</taxon>
    </lineage>
</organism>
<dbReference type="AlphaFoldDB" id="A0A4S8LE22"/>
<dbReference type="EMBL" id="ML179462">
    <property type="protein sequence ID" value="THU87154.1"/>
    <property type="molecule type" value="Genomic_DNA"/>
</dbReference>
<dbReference type="PANTHER" id="PTHR43439:SF2">
    <property type="entry name" value="ENZYME, PUTATIVE (JCVI)-RELATED"/>
    <property type="match status" value="1"/>
</dbReference>
<dbReference type="PANTHER" id="PTHR43439">
    <property type="entry name" value="PHENYLACETATE-COENZYME A LIGASE"/>
    <property type="match status" value="1"/>
</dbReference>
<dbReference type="InterPro" id="IPR051414">
    <property type="entry name" value="Adenylate-forming_Reductase"/>
</dbReference>
<gene>
    <name evidence="6" type="ORF">K435DRAFT_970021</name>
</gene>
<evidence type="ECO:0000259" key="4">
    <source>
        <dbReference type="Pfam" id="PF00501"/>
    </source>
</evidence>
<dbReference type="Pfam" id="PF00501">
    <property type="entry name" value="AMP-binding"/>
    <property type="match status" value="1"/>
</dbReference>
<evidence type="ECO:0000259" key="5">
    <source>
        <dbReference type="Pfam" id="PF07993"/>
    </source>
</evidence>
<dbReference type="Pfam" id="PF07993">
    <property type="entry name" value="NAD_binding_4"/>
    <property type="match status" value="1"/>
</dbReference>
<feature type="region of interest" description="Disordered" evidence="3">
    <location>
        <begin position="15"/>
        <end position="34"/>
    </location>
</feature>
<proteinExistence type="predicted"/>
<feature type="compositionally biased region" description="Polar residues" evidence="3">
    <location>
        <begin position="25"/>
        <end position="34"/>
    </location>
</feature>
<dbReference type="InterPro" id="IPR036291">
    <property type="entry name" value="NAD(P)-bd_dom_sf"/>
</dbReference>
<dbReference type="SUPFAM" id="SSF47336">
    <property type="entry name" value="ACP-like"/>
    <property type="match status" value="1"/>
</dbReference>